<dbReference type="KEGG" id="spzr:G5C33_13080"/>
<dbReference type="Proteomes" id="UP000501568">
    <property type="component" value="Chromosome"/>
</dbReference>
<proteinExistence type="predicted"/>
<accession>A0A6G6YAU1</accession>
<protein>
    <submittedName>
        <fullName evidence="1">DUF481 domain-containing protein</fullName>
    </submittedName>
</protein>
<evidence type="ECO:0000313" key="1">
    <source>
        <dbReference type="EMBL" id="QIG81937.1"/>
    </source>
</evidence>
<keyword evidence="2" id="KW-1185">Reference proteome</keyword>
<organism evidence="1 2">
    <name type="scientific">Stakelama tenebrarum</name>
    <dbReference type="NCBI Taxonomy" id="2711215"/>
    <lineage>
        <taxon>Bacteria</taxon>
        <taxon>Pseudomonadati</taxon>
        <taxon>Pseudomonadota</taxon>
        <taxon>Alphaproteobacteria</taxon>
        <taxon>Sphingomonadales</taxon>
        <taxon>Sphingomonadaceae</taxon>
        <taxon>Stakelama</taxon>
    </lineage>
</organism>
<dbReference type="InterPro" id="IPR007433">
    <property type="entry name" value="DUF481"/>
</dbReference>
<evidence type="ECO:0000313" key="2">
    <source>
        <dbReference type="Proteomes" id="UP000501568"/>
    </source>
</evidence>
<reference evidence="1 2" key="1">
    <citation type="submission" date="2020-02" db="EMBL/GenBank/DDBJ databases">
        <authorList>
            <person name="Zheng R.K."/>
            <person name="Sun C.M."/>
        </authorList>
    </citation>
    <scope>NUCLEOTIDE SEQUENCE [LARGE SCALE GENOMIC DNA]</scope>
    <source>
        <strain evidence="2">zrk23</strain>
    </source>
</reference>
<dbReference type="Pfam" id="PF04338">
    <property type="entry name" value="DUF481"/>
    <property type="match status" value="1"/>
</dbReference>
<gene>
    <name evidence="1" type="ORF">G5C33_13080</name>
</gene>
<sequence length="269" mass="30120">MLEAAMEAGDESGVATIVKYTKAAAPESAEEVARIANEWNTARRRSAERRLRHSDFLDLVKGKIELAGYRSTGNTRNIGLNGSIGLRREGFRWRHKLRLQADYQESLGVTTRERYLAAYEPNFKIDDRGYVYGAAQFESDRFSGFDERYSLSAGLGYTPIKQPGMTLELELGPAFRQTRYTDDTSEGYVGARGSLDFHWKLSPSIHFRQNASAYVQTANSTLSSETSFSFRVLGPLSAKLSYNLQYESDPASNRESTDTTTRAGLVVDF</sequence>
<dbReference type="AlphaFoldDB" id="A0A6G6YAU1"/>
<name>A0A6G6YAU1_9SPHN</name>
<dbReference type="EMBL" id="CP049109">
    <property type="protein sequence ID" value="QIG81937.1"/>
    <property type="molecule type" value="Genomic_DNA"/>
</dbReference>